<reference evidence="3" key="1">
    <citation type="submission" date="2019-06" db="EMBL/GenBank/DDBJ databases">
        <authorList>
            <consortium name="Wellcome Sanger Institute Data Sharing"/>
        </authorList>
    </citation>
    <scope>NUCLEOTIDE SEQUENCE [LARGE SCALE GENOMIC DNA]</scope>
</reference>
<dbReference type="InterPro" id="IPR026983">
    <property type="entry name" value="DHC"/>
</dbReference>
<dbReference type="AlphaFoldDB" id="A0A667YRG8"/>
<proteinExistence type="predicted"/>
<dbReference type="InterPro" id="IPR013594">
    <property type="entry name" value="Dynein_heavy_tail"/>
</dbReference>
<dbReference type="PANTHER" id="PTHR46532:SF11">
    <property type="entry name" value="DYNEIN AXONEMAL HEAVY CHAIN 12"/>
    <property type="match status" value="1"/>
</dbReference>
<evidence type="ECO:0000259" key="2">
    <source>
        <dbReference type="Pfam" id="PF08385"/>
    </source>
</evidence>
<reference evidence="3" key="3">
    <citation type="submission" date="2025-09" db="UniProtKB">
        <authorList>
            <consortium name="Ensembl"/>
        </authorList>
    </citation>
    <scope>IDENTIFICATION</scope>
</reference>
<sequence length="460" mass="52905">MLDILADRLSLDLQTVQDFVLDSPSLAPFDDFFAKGGCKTISFVYQMSDIPGVECGRSFTGTAKRAKILRLFLADLSQTCLTGVCCFFVRTRLDSPVNPDSVHKEIYFSMLDATDGILKGTCNLLSKFLLPSLNAAQDWGGINKSQHGEKLKQNFKDTLKRSITFLDSKIESVVHFNIPTDVDYSKLILLDDLKAAAADVDMVQRLEQILKQWFERIEQVLTESDQVRREADSAGPLTELEFWKRKSVKFNSIINHIRSPECQAVVMVLFVNGSKTLKMWRKLDAQITERTNEAKDNAKFLGALEEACQPLYNSDPCTMAKSVQHLISVIQMIHSVSRYYYTCKNITRLFAKVTNQMLTACRAHITDNGTRQIWDQDAEDVIKKIQVWVTRNMNLIRTSLSLWLKSSILRFVFCHVVYYYTKRKVPLQPVSPLKISDHQYYMFRRFIKLCKIYKIYKIFP</sequence>
<dbReference type="Pfam" id="PF08385">
    <property type="entry name" value="DHC_N1"/>
    <property type="match status" value="1"/>
</dbReference>
<keyword evidence="4" id="KW-1185">Reference proteome</keyword>
<feature type="domain" description="Dynein heavy chain tail" evidence="2">
    <location>
        <begin position="203"/>
        <end position="387"/>
    </location>
</feature>
<dbReference type="GO" id="GO:0007018">
    <property type="term" value="P:microtubule-based movement"/>
    <property type="evidence" value="ECO:0007669"/>
    <property type="project" value="InterPro"/>
</dbReference>
<evidence type="ECO:0000313" key="3">
    <source>
        <dbReference type="Ensembl" id="ENSMMDP00005026414.1"/>
    </source>
</evidence>
<dbReference type="GO" id="GO:0005858">
    <property type="term" value="C:axonemal dynein complex"/>
    <property type="evidence" value="ECO:0007669"/>
    <property type="project" value="TreeGrafter"/>
</dbReference>
<evidence type="ECO:0000256" key="1">
    <source>
        <dbReference type="SAM" id="Coils"/>
    </source>
</evidence>
<feature type="coiled-coil region" evidence="1">
    <location>
        <begin position="203"/>
        <end position="230"/>
    </location>
</feature>
<dbReference type="GO" id="GO:0051959">
    <property type="term" value="F:dynein light intermediate chain binding"/>
    <property type="evidence" value="ECO:0007669"/>
    <property type="project" value="InterPro"/>
</dbReference>
<dbReference type="Ensembl" id="ENSMMDT00005026966.1">
    <property type="protein sequence ID" value="ENSMMDP00005026414.1"/>
    <property type="gene ID" value="ENSMMDG00005012618.1"/>
</dbReference>
<organism evidence="3 4">
    <name type="scientific">Myripristis murdjan</name>
    <name type="common">pinecone soldierfish</name>
    <dbReference type="NCBI Taxonomy" id="586833"/>
    <lineage>
        <taxon>Eukaryota</taxon>
        <taxon>Metazoa</taxon>
        <taxon>Chordata</taxon>
        <taxon>Craniata</taxon>
        <taxon>Vertebrata</taxon>
        <taxon>Euteleostomi</taxon>
        <taxon>Actinopterygii</taxon>
        <taxon>Neopterygii</taxon>
        <taxon>Teleostei</taxon>
        <taxon>Neoteleostei</taxon>
        <taxon>Acanthomorphata</taxon>
        <taxon>Holocentriformes</taxon>
        <taxon>Holocentridae</taxon>
        <taxon>Myripristis</taxon>
    </lineage>
</organism>
<accession>A0A667YRG8</accession>
<keyword evidence="1" id="KW-0175">Coiled coil</keyword>
<dbReference type="GO" id="GO:0045505">
    <property type="term" value="F:dynein intermediate chain binding"/>
    <property type="evidence" value="ECO:0007669"/>
    <property type="project" value="InterPro"/>
</dbReference>
<protein>
    <recommendedName>
        <fullName evidence="2">Dynein heavy chain tail domain-containing protein</fullName>
    </recommendedName>
</protein>
<name>A0A667YRG8_9TELE</name>
<evidence type="ECO:0000313" key="4">
    <source>
        <dbReference type="Proteomes" id="UP000472263"/>
    </source>
</evidence>
<dbReference type="PANTHER" id="PTHR46532">
    <property type="entry name" value="MALE FERTILITY FACTOR KL5"/>
    <property type="match status" value="1"/>
</dbReference>
<dbReference type="InParanoid" id="A0A667YRG8"/>
<reference evidence="3" key="2">
    <citation type="submission" date="2025-08" db="UniProtKB">
        <authorList>
            <consortium name="Ensembl"/>
        </authorList>
    </citation>
    <scope>IDENTIFICATION</scope>
</reference>
<dbReference type="Proteomes" id="UP000472263">
    <property type="component" value="Chromosome 9"/>
</dbReference>
<dbReference type="GeneTree" id="ENSGT00940000158992"/>